<evidence type="ECO:0000313" key="1">
    <source>
        <dbReference type="EMBL" id="VAW79026.1"/>
    </source>
</evidence>
<name>A0A3B0ZE92_9ZZZZ</name>
<dbReference type="EMBL" id="UOFL01000171">
    <property type="protein sequence ID" value="VAW79026.1"/>
    <property type="molecule type" value="Genomic_DNA"/>
</dbReference>
<gene>
    <name evidence="1" type="ORF">MNBD_GAMMA12-351</name>
</gene>
<reference evidence="1" key="1">
    <citation type="submission" date="2018-06" db="EMBL/GenBank/DDBJ databases">
        <authorList>
            <person name="Zhirakovskaya E."/>
        </authorList>
    </citation>
    <scope>NUCLEOTIDE SEQUENCE</scope>
</reference>
<protein>
    <submittedName>
        <fullName evidence="1">Uncharacterized protein</fullName>
    </submittedName>
</protein>
<dbReference type="AlphaFoldDB" id="A0A3B0ZE92"/>
<dbReference type="InterPro" id="IPR025701">
    <property type="entry name" value="UBQ-conjugat_E2_E"/>
</dbReference>
<organism evidence="1">
    <name type="scientific">hydrothermal vent metagenome</name>
    <dbReference type="NCBI Taxonomy" id="652676"/>
    <lineage>
        <taxon>unclassified sequences</taxon>
        <taxon>metagenomes</taxon>
        <taxon>ecological metagenomes</taxon>
    </lineage>
</organism>
<dbReference type="Pfam" id="PF14462">
    <property type="entry name" value="Prok-E2_E"/>
    <property type="match status" value="1"/>
</dbReference>
<sequence length="138" mass="16162">MVDLRRDFHLPEEDVQYLDSLGLEWEAIQETNARGVVLYGFLMPQPFQPEKLNFKIKIPQDYTSGAALDMFFTDVDVTRTDKKGIERLTESATFDGKKWWQWSRHYPKNTKWRPGINTLITHISYVLHILDDEARGSS</sequence>
<proteinExistence type="predicted"/>
<accession>A0A3B0ZE92</accession>